<comment type="caution">
    <text evidence="1">The sequence shown here is derived from an EMBL/GenBank/DDBJ whole genome shotgun (WGS) entry which is preliminary data.</text>
</comment>
<evidence type="ECO:0008006" key="3">
    <source>
        <dbReference type="Google" id="ProtNLM"/>
    </source>
</evidence>
<dbReference type="Proteomes" id="UP001165044">
    <property type="component" value="Unassembled WGS sequence"/>
</dbReference>
<organism evidence="1 2">
    <name type="scientific">Geothrix edaphica</name>
    <dbReference type="NCBI Taxonomy" id="2927976"/>
    <lineage>
        <taxon>Bacteria</taxon>
        <taxon>Pseudomonadati</taxon>
        <taxon>Acidobacteriota</taxon>
        <taxon>Holophagae</taxon>
        <taxon>Holophagales</taxon>
        <taxon>Holophagaceae</taxon>
        <taxon>Geothrix</taxon>
    </lineage>
</organism>
<protein>
    <recommendedName>
        <fullName evidence="3">Integrase</fullName>
    </recommendedName>
</protein>
<gene>
    <name evidence="1" type="ORF">GETHED_25980</name>
</gene>
<evidence type="ECO:0000313" key="2">
    <source>
        <dbReference type="Proteomes" id="UP001165044"/>
    </source>
</evidence>
<reference evidence="1" key="1">
    <citation type="journal article" date="2023" name="Antonie Van Leeuwenhoek">
        <title>Mesoterricola silvestris gen. nov., sp. nov., Mesoterricola sediminis sp. nov., Geothrix oryzae sp. nov., Geothrix edaphica sp. nov., Geothrix rubra sp. nov., and Geothrix limicola sp. nov., six novel members of Acidobacteriota isolated from soils.</title>
        <authorList>
            <person name="Itoh H."/>
            <person name="Sugisawa Y."/>
            <person name="Mise K."/>
            <person name="Xu Z."/>
            <person name="Kuniyasu M."/>
            <person name="Ushijima N."/>
            <person name="Kawano K."/>
            <person name="Kobayashi E."/>
            <person name="Shiratori Y."/>
            <person name="Masuda Y."/>
            <person name="Senoo K."/>
        </authorList>
    </citation>
    <scope>NUCLEOTIDE SEQUENCE</scope>
    <source>
        <strain evidence="1">Red802</strain>
    </source>
</reference>
<dbReference type="EMBL" id="BSDC01000003">
    <property type="protein sequence ID" value="GLH68234.1"/>
    <property type="molecule type" value="Genomic_DNA"/>
</dbReference>
<sequence>MLRVLMGYVAALLQGKSERHALTEFRRILSIKNWDILTEPWERTEEIELADILAVQRHLRELYTGAWRDYFSVVRRLYSWAAGKGIPGFTKYVCVQLKQVRIDAPVPLVKRLEAAPGAPRSKAAKNREVYDVTTLTVIAAYFNKAEGLLRDGQVLYRPLRSGETRRTEGKYCVIRKGGQLLRPSHVGIADLVLGWLAWRFGDRPDAFRKLRESHFEFIEVEGETALAQIRMPESKIRHADYKAIQGPLPMGNELARLVPELIAENREIRARVGLDNSLDWPLFMTAQEGTGSWARKVYGLPHEDLAKGFEKPANVLLTDLRTLFEALRIPDGKGGVIVPTFYSFRDGFVTNHILSGTPLEVIAALHNKQVQSIRPYFGPGVRLTERLNQVPEFSQLAECFEPNEPIHADEVEPEKLVPFPPWLEIDKQGTQVGGTGRCGCIGASGCPIAMNGSIDCYVCPTYTPIVEAPHQKVYDALWARREVLIHRGLPEAEYKRYDRHLAAMGVVIMKIQRLEGASK</sequence>
<evidence type="ECO:0000313" key="1">
    <source>
        <dbReference type="EMBL" id="GLH68234.1"/>
    </source>
</evidence>
<keyword evidence="2" id="KW-1185">Reference proteome</keyword>
<name>A0ABQ5Q1K0_9BACT</name>
<accession>A0ABQ5Q1K0</accession>
<proteinExistence type="predicted"/>